<evidence type="ECO:0000256" key="4">
    <source>
        <dbReference type="ARBA" id="ARBA00022741"/>
    </source>
</evidence>
<reference evidence="11 12" key="1">
    <citation type="journal article" date="2012" name="BMC Genomics">
        <title>Comparative genomic analysis of human infective Trypanosoma cruzi lineages with the bat-restricted subspecies T. cruzi marinkellei.</title>
        <authorList>
            <person name="Franzen O."/>
            <person name="Talavera-Lopez C."/>
            <person name="Ochaya S."/>
            <person name="Butler C.E."/>
            <person name="Messenger L.A."/>
            <person name="Lewis M.D."/>
            <person name="Llewellyn M.S."/>
            <person name="Marinkelle C.J."/>
            <person name="Tyler K.M."/>
            <person name="Miles M.A."/>
            <person name="Andersson B."/>
        </authorList>
    </citation>
    <scope>NUCLEOTIDE SEQUENCE [LARGE SCALE GENOMIC DNA]</scope>
    <source>
        <strain evidence="11 12">B7</strain>
    </source>
</reference>
<dbReference type="Gene3D" id="1.10.510.10">
    <property type="entry name" value="Transferase(Phosphotransferase) domain 1"/>
    <property type="match status" value="2"/>
</dbReference>
<dbReference type="SUPFAM" id="SSF56112">
    <property type="entry name" value="Protein kinase-like (PK-like)"/>
    <property type="match status" value="1"/>
</dbReference>
<evidence type="ECO:0000259" key="10">
    <source>
        <dbReference type="PROSITE" id="PS50011"/>
    </source>
</evidence>
<dbReference type="SMART" id="SM00220">
    <property type="entry name" value="S_TKc"/>
    <property type="match status" value="1"/>
</dbReference>
<comment type="catalytic activity">
    <reaction evidence="7">
        <text>L-threonyl-[protein] + ATP = O-phospho-L-threonyl-[protein] + ADP + H(+)</text>
        <dbReference type="Rhea" id="RHEA:46608"/>
        <dbReference type="Rhea" id="RHEA-COMP:11060"/>
        <dbReference type="Rhea" id="RHEA-COMP:11605"/>
        <dbReference type="ChEBI" id="CHEBI:15378"/>
        <dbReference type="ChEBI" id="CHEBI:30013"/>
        <dbReference type="ChEBI" id="CHEBI:30616"/>
        <dbReference type="ChEBI" id="CHEBI:61977"/>
        <dbReference type="ChEBI" id="CHEBI:456216"/>
        <dbReference type="EC" id="2.7.11.1"/>
    </reaction>
</comment>
<keyword evidence="2" id="KW-0723">Serine/threonine-protein kinase</keyword>
<dbReference type="PROSITE" id="PS50011">
    <property type="entry name" value="PROTEIN_KINASE_DOM"/>
    <property type="match status" value="1"/>
</dbReference>
<feature type="region of interest" description="Disordered" evidence="9">
    <location>
        <begin position="196"/>
        <end position="218"/>
    </location>
</feature>
<keyword evidence="5 11" id="KW-0418">Kinase</keyword>
<dbReference type="EC" id="2.7.11.1" evidence="1"/>
<dbReference type="InterPro" id="IPR011009">
    <property type="entry name" value="Kinase-like_dom_sf"/>
</dbReference>
<feature type="region of interest" description="Disordered" evidence="9">
    <location>
        <begin position="639"/>
        <end position="667"/>
    </location>
</feature>
<comment type="caution">
    <text evidence="11">The sequence shown here is derived from an EMBL/GenBank/DDBJ whole genome shotgun (WGS) entry which is preliminary data.</text>
</comment>
<dbReference type="GO" id="GO:0005634">
    <property type="term" value="C:nucleus"/>
    <property type="evidence" value="ECO:0007669"/>
    <property type="project" value="TreeGrafter"/>
</dbReference>
<keyword evidence="12" id="KW-1185">Reference proteome</keyword>
<dbReference type="Proteomes" id="UP000007350">
    <property type="component" value="Unassembled WGS sequence"/>
</dbReference>
<evidence type="ECO:0000313" key="11">
    <source>
        <dbReference type="EMBL" id="EKF37677.1"/>
    </source>
</evidence>
<dbReference type="AlphaFoldDB" id="K2P9A7"/>
<evidence type="ECO:0000256" key="8">
    <source>
        <dbReference type="ARBA" id="ARBA00048679"/>
    </source>
</evidence>
<evidence type="ECO:0000313" key="12">
    <source>
        <dbReference type="Proteomes" id="UP000007350"/>
    </source>
</evidence>
<feature type="region of interest" description="Disordered" evidence="9">
    <location>
        <begin position="528"/>
        <end position="550"/>
    </location>
</feature>
<keyword evidence="4" id="KW-0547">Nucleotide-binding</keyword>
<dbReference type="GO" id="GO:0005737">
    <property type="term" value="C:cytoplasm"/>
    <property type="evidence" value="ECO:0007669"/>
    <property type="project" value="TreeGrafter"/>
</dbReference>
<organism evidence="11 12">
    <name type="scientific">Trypanosoma cruzi marinkellei</name>
    <dbReference type="NCBI Taxonomy" id="85056"/>
    <lineage>
        <taxon>Eukaryota</taxon>
        <taxon>Discoba</taxon>
        <taxon>Euglenozoa</taxon>
        <taxon>Kinetoplastea</taxon>
        <taxon>Metakinetoplastina</taxon>
        <taxon>Trypanosomatida</taxon>
        <taxon>Trypanosomatidae</taxon>
        <taxon>Trypanosoma</taxon>
        <taxon>Schizotrypanum</taxon>
    </lineage>
</organism>
<dbReference type="GO" id="GO:0005524">
    <property type="term" value="F:ATP binding"/>
    <property type="evidence" value="ECO:0007669"/>
    <property type="project" value="UniProtKB-KW"/>
</dbReference>
<sequence length="998" mass="110845">MPVACQFFGEGVFFVLHCGRGGEGIGVMATHTSVPPRLDTKWLEVWRTVSESTTGNLGFSCTLEPLMDQLWWTREKNMRDIYGGGGERAARLLATGMDIGADNGTVGAILAQVRGCSEVRSVAVDKTPTSRALFSGRDEATPIKSTHDEKEGELLSVPHIDGFPAIIRQREAQAALAVARDGSRRYRWRMVRCDSDERQDDQGNEDGEGPAAMPVGDKNECSKSSGGCSYPGCSHSRDIFSDEGDKECSETGERTVEGEHNFGKEGHLACVPGDVLHNRFALICQLGCGCSSRVWLAVDLVQCSVSRRQLMRNLDEHQLCMHFSSLVQPLFVAIKVFRCGLMYEERAESEALLLAYIREFKKAEWLQRQFYLPRFNVESSEISTLNASTAPIANVSSAMFSGQSRSSESDSQSSGEWIAQSCGVCRVSSMRDQFSHRGAFGVHHCIVLDVMGVSLDTFMDGRRPEGIPASSVSSIIRSVLEDLASLAKMHIAHTDIRPASIFLMQREGHVANGEKTFITQNLGSSVLTGSNLKEPRGRASNLHSSRTEVVERPTVPLPPFLKDIVDTPRTGRCQSAHGDSFQSLSEASLWCARVNPLHAVQLSNFDHSIILSTPLRRSHDNSRKSDLGNDSDLTELTEEGAKHTANPHSRPVGGGVLTPDMPGMNTPDGKERVSVFTLSCQFAASLRMSSPSACETSLVDELKRDILARRSYKRGVLLQSREYRSPEIILGKDYNATMDIWSVACTAYELLFDRRLFDPIRDFTAALEREKREGGANRKEVEKNLSSVGEIHKSNAIETTPVESVNERNARNLWFHAVCFNEHEKNIDVFHLRRMVLLLGPPTPRYILSTPMGEYVREFFDAHGRFIFLTKYEQIQLYCTDDTCEAHSYCFSSCVARDVANNFPATAHKHKSAGVPANETNSRRRDSAAHCCFRGVTSAWLRLREQIQARLGKEEGVAFEDFLRRCLQWDPEERPNAHALLRTPWVAAAQDAIFGSAE</sequence>
<keyword evidence="6" id="KW-0067">ATP-binding</keyword>
<gene>
    <name evidence="11" type="ORF">MOQ_002123</name>
</gene>
<dbReference type="PANTHER" id="PTHR47634">
    <property type="entry name" value="PROTEIN KINASE DOMAIN-CONTAINING PROTEIN-RELATED"/>
    <property type="match status" value="1"/>
</dbReference>
<evidence type="ECO:0000256" key="3">
    <source>
        <dbReference type="ARBA" id="ARBA00022679"/>
    </source>
</evidence>
<dbReference type="OrthoDB" id="5979581at2759"/>
<comment type="catalytic activity">
    <reaction evidence="8">
        <text>L-seryl-[protein] + ATP = O-phospho-L-seryl-[protein] + ADP + H(+)</text>
        <dbReference type="Rhea" id="RHEA:17989"/>
        <dbReference type="Rhea" id="RHEA-COMP:9863"/>
        <dbReference type="Rhea" id="RHEA-COMP:11604"/>
        <dbReference type="ChEBI" id="CHEBI:15378"/>
        <dbReference type="ChEBI" id="CHEBI:29999"/>
        <dbReference type="ChEBI" id="CHEBI:30616"/>
        <dbReference type="ChEBI" id="CHEBI:83421"/>
        <dbReference type="ChEBI" id="CHEBI:456216"/>
        <dbReference type="EC" id="2.7.11.1"/>
    </reaction>
</comment>
<evidence type="ECO:0000256" key="1">
    <source>
        <dbReference type="ARBA" id="ARBA00012513"/>
    </source>
</evidence>
<evidence type="ECO:0000256" key="9">
    <source>
        <dbReference type="SAM" id="MobiDB-lite"/>
    </source>
</evidence>
<evidence type="ECO:0000256" key="6">
    <source>
        <dbReference type="ARBA" id="ARBA00022840"/>
    </source>
</evidence>
<proteinExistence type="predicted"/>
<dbReference type="InterPro" id="IPR000719">
    <property type="entry name" value="Prot_kinase_dom"/>
</dbReference>
<evidence type="ECO:0000256" key="7">
    <source>
        <dbReference type="ARBA" id="ARBA00047899"/>
    </source>
</evidence>
<dbReference type="PANTHER" id="PTHR47634:SF9">
    <property type="entry name" value="PROTEIN KINASE DOMAIN-CONTAINING PROTEIN-RELATED"/>
    <property type="match status" value="1"/>
</dbReference>
<protein>
    <recommendedName>
        <fullName evidence="1">non-specific serine/threonine protein kinase</fullName>
        <ecNumber evidence="1">2.7.11.1</ecNumber>
    </recommendedName>
</protein>
<feature type="domain" description="Protein kinase" evidence="10">
    <location>
        <begin position="280"/>
        <end position="986"/>
    </location>
</feature>
<dbReference type="GO" id="GO:0000245">
    <property type="term" value="P:spliceosomal complex assembly"/>
    <property type="evidence" value="ECO:0007669"/>
    <property type="project" value="TreeGrafter"/>
</dbReference>
<dbReference type="GO" id="GO:0004674">
    <property type="term" value="F:protein serine/threonine kinase activity"/>
    <property type="evidence" value="ECO:0007669"/>
    <property type="project" value="UniProtKB-KW"/>
</dbReference>
<dbReference type="Gene3D" id="3.30.200.20">
    <property type="entry name" value="Phosphorylase Kinase, domain 1"/>
    <property type="match status" value="1"/>
</dbReference>
<name>K2P9A7_TRYCR</name>
<evidence type="ECO:0000256" key="5">
    <source>
        <dbReference type="ARBA" id="ARBA00022777"/>
    </source>
</evidence>
<accession>K2P9A7</accession>
<feature type="compositionally biased region" description="Acidic residues" evidence="9">
    <location>
        <begin position="197"/>
        <end position="208"/>
    </location>
</feature>
<dbReference type="GO" id="GO:0050684">
    <property type="term" value="P:regulation of mRNA processing"/>
    <property type="evidence" value="ECO:0007669"/>
    <property type="project" value="TreeGrafter"/>
</dbReference>
<evidence type="ECO:0000256" key="2">
    <source>
        <dbReference type="ARBA" id="ARBA00022527"/>
    </source>
</evidence>
<keyword evidence="3" id="KW-0808">Transferase</keyword>
<dbReference type="EMBL" id="AHKC01008437">
    <property type="protein sequence ID" value="EKF37677.1"/>
    <property type="molecule type" value="Genomic_DNA"/>
</dbReference>
<dbReference type="InterPro" id="IPR051334">
    <property type="entry name" value="SRPK"/>
</dbReference>